<reference evidence="4" key="1">
    <citation type="submission" date="2024-02" db="EMBL/GenBank/DDBJ databases">
        <title>Tomenella chthoni gen. nov. sp. nov., a member of the family Jonesiaceae isolated from bat guano.</title>
        <authorList>
            <person name="Miller S.L."/>
            <person name="King J."/>
            <person name="Sankaranarayanan K."/>
            <person name="Lawson P.A."/>
        </authorList>
    </citation>
    <scope>NUCLEOTIDE SEQUENCE</scope>
    <source>
        <strain evidence="4">BS-20</strain>
    </source>
</reference>
<keyword evidence="2 4" id="KW-0067">ATP-binding</keyword>
<keyword evidence="1" id="KW-0547">Nucleotide-binding</keyword>
<gene>
    <name evidence="4" type="ORF">V5R04_02920</name>
</gene>
<dbReference type="CDD" id="cd03216">
    <property type="entry name" value="ABC_Carb_Monos_I"/>
    <property type="match status" value="1"/>
</dbReference>
<dbReference type="InterPro" id="IPR003593">
    <property type="entry name" value="AAA+_ATPase"/>
</dbReference>
<name>A0AAU7DY32_9MICO</name>
<dbReference type="SMART" id="SM00382">
    <property type="entry name" value="AAA"/>
    <property type="match status" value="1"/>
</dbReference>
<dbReference type="PANTHER" id="PTHR43790">
    <property type="entry name" value="CARBOHYDRATE TRANSPORT ATP-BINDING PROTEIN MG119-RELATED"/>
    <property type="match status" value="1"/>
</dbReference>
<dbReference type="AlphaFoldDB" id="A0AAU7DY32"/>
<sequence length="263" mass="28061">MTTSPHEDRGTPRKRTPLLSVNNISKNYKAVQALAGVNLDVYPGEVVAIVGDNAAGKSTLVKILAGVHTPDSGTIKFGGSPVTIPSPSAAQALGIATVFQDLALADNLSIVNNLFLGREYSQGMLLQEHQMEQEATRLFRQLKARMPSIRTPVAELSGGQKQNVAIARCLLGNPRVILLDEPTAALSITQSAEVLNLIEGLRERGMGVVLVSHNLGEVHAVADRIAVLRLGRNNGTFHTTDTTYESILALITGATDAERDRLG</sequence>
<dbReference type="Pfam" id="PF00005">
    <property type="entry name" value="ABC_tran"/>
    <property type="match status" value="1"/>
</dbReference>
<dbReference type="GO" id="GO:0005524">
    <property type="term" value="F:ATP binding"/>
    <property type="evidence" value="ECO:0007669"/>
    <property type="project" value="UniProtKB-KW"/>
</dbReference>
<dbReference type="PANTHER" id="PTHR43790:SF8">
    <property type="entry name" value="SUGAR ABC TRANSPORTER ATP-BINDING PROTEIN"/>
    <property type="match status" value="1"/>
</dbReference>
<dbReference type="InterPro" id="IPR050107">
    <property type="entry name" value="ABC_carbohydrate_import_ATPase"/>
</dbReference>
<dbReference type="EMBL" id="CP146203">
    <property type="protein sequence ID" value="XBH22197.1"/>
    <property type="molecule type" value="Genomic_DNA"/>
</dbReference>
<organism evidence="4">
    <name type="scientific">Jonesiaceae bacterium BS-20</name>
    <dbReference type="NCBI Taxonomy" id="3120821"/>
    <lineage>
        <taxon>Bacteria</taxon>
        <taxon>Bacillati</taxon>
        <taxon>Actinomycetota</taxon>
        <taxon>Actinomycetes</taxon>
        <taxon>Micrococcales</taxon>
        <taxon>Jonesiaceae</taxon>
    </lineage>
</organism>
<evidence type="ECO:0000256" key="2">
    <source>
        <dbReference type="ARBA" id="ARBA00022840"/>
    </source>
</evidence>
<dbReference type="GO" id="GO:0016887">
    <property type="term" value="F:ATP hydrolysis activity"/>
    <property type="evidence" value="ECO:0007669"/>
    <property type="project" value="InterPro"/>
</dbReference>
<dbReference type="InterPro" id="IPR003439">
    <property type="entry name" value="ABC_transporter-like_ATP-bd"/>
</dbReference>
<evidence type="ECO:0000256" key="1">
    <source>
        <dbReference type="ARBA" id="ARBA00022741"/>
    </source>
</evidence>
<accession>A0AAU7DY32</accession>
<protein>
    <submittedName>
        <fullName evidence="4">ATP-binding cassette domain-containing protein</fullName>
    </submittedName>
</protein>
<evidence type="ECO:0000313" key="4">
    <source>
        <dbReference type="EMBL" id="XBH22197.1"/>
    </source>
</evidence>
<proteinExistence type="predicted"/>
<evidence type="ECO:0000259" key="3">
    <source>
        <dbReference type="PROSITE" id="PS50893"/>
    </source>
</evidence>
<dbReference type="PROSITE" id="PS50893">
    <property type="entry name" value="ABC_TRANSPORTER_2"/>
    <property type="match status" value="1"/>
</dbReference>
<feature type="domain" description="ABC transporter" evidence="3">
    <location>
        <begin position="19"/>
        <end position="255"/>
    </location>
</feature>
<dbReference type="SUPFAM" id="SSF52540">
    <property type="entry name" value="P-loop containing nucleoside triphosphate hydrolases"/>
    <property type="match status" value="1"/>
</dbReference>
<dbReference type="Gene3D" id="3.40.50.300">
    <property type="entry name" value="P-loop containing nucleotide triphosphate hydrolases"/>
    <property type="match status" value="1"/>
</dbReference>
<dbReference type="InterPro" id="IPR027417">
    <property type="entry name" value="P-loop_NTPase"/>
</dbReference>